<feature type="transmembrane region" description="Helical" evidence="2">
    <location>
        <begin position="122"/>
        <end position="147"/>
    </location>
</feature>
<evidence type="ECO:0000256" key="1">
    <source>
        <dbReference type="SAM" id="MobiDB-lite"/>
    </source>
</evidence>
<reference evidence="4" key="1">
    <citation type="submission" date="2023-06" db="EMBL/GenBank/DDBJ databases">
        <title>Male Hemibagrus guttatus genome.</title>
        <authorList>
            <person name="Bian C."/>
        </authorList>
    </citation>
    <scope>NUCLEOTIDE SEQUENCE</scope>
    <source>
        <strain evidence="4">Male_cb2023</strain>
        <tissue evidence="4">Muscle</tissue>
    </source>
</reference>
<dbReference type="InterPro" id="IPR003597">
    <property type="entry name" value="Ig_C1-set"/>
</dbReference>
<accession>A0AAE0R8D2</accession>
<dbReference type="SUPFAM" id="SSF48726">
    <property type="entry name" value="Immunoglobulin"/>
    <property type="match status" value="1"/>
</dbReference>
<feature type="domain" description="Ig-like" evidence="3">
    <location>
        <begin position="16"/>
        <end position="111"/>
    </location>
</feature>
<evidence type="ECO:0000313" key="5">
    <source>
        <dbReference type="Proteomes" id="UP001274896"/>
    </source>
</evidence>
<dbReference type="Pfam" id="PF07654">
    <property type="entry name" value="C1-set"/>
    <property type="match status" value="1"/>
</dbReference>
<gene>
    <name evidence="4" type="ORF">QTP70_006938</name>
</gene>
<dbReference type="Gene3D" id="2.60.40.10">
    <property type="entry name" value="Immunoglobulins"/>
    <property type="match status" value="1"/>
</dbReference>
<dbReference type="EMBL" id="JAUCMX010000005">
    <property type="protein sequence ID" value="KAK3545394.1"/>
    <property type="molecule type" value="Genomic_DNA"/>
</dbReference>
<protein>
    <recommendedName>
        <fullName evidence="3">Ig-like domain-containing protein</fullName>
    </recommendedName>
</protein>
<sequence length="163" mass="18904">MLSKDSDTGKNQIKRPQVSVFPVSNPKENGKAVLLCTARCMFPDLVKFTWQAEDQSGRKVELKDTEQLEQRDEDQIQITSMLIVDKHKAIYNNFICSVEHDSSFDDQRFIIPRDVFELSHNLYLFSVSYVIMLVKNVLYFCILSFLLSKRSRVNKEMVSSKAK</sequence>
<keyword evidence="2" id="KW-0812">Transmembrane</keyword>
<dbReference type="Proteomes" id="UP001274896">
    <property type="component" value="Unassembled WGS sequence"/>
</dbReference>
<keyword evidence="5" id="KW-1185">Reference proteome</keyword>
<evidence type="ECO:0000259" key="3">
    <source>
        <dbReference type="PROSITE" id="PS50835"/>
    </source>
</evidence>
<comment type="caution">
    <text evidence="4">The sequence shown here is derived from an EMBL/GenBank/DDBJ whole genome shotgun (WGS) entry which is preliminary data.</text>
</comment>
<feature type="region of interest" description="Disordered" evidence="1">
    <location>
        <begin position="1"/>
        <end position="22"/>
    </location>
</feature>
<dbReference type="InterPro" id="IPR013783">
    <property type="entry name" value="Ig-like_fold"/>
</dbReference>
<dbReference type="InterPro" id="IPR007110">
    <property type="entry name" value="Ig-like_dom"/>
</dbReference>
<name>A0AAE0R8D2_9TELE</name>
<keyword evidence="2" id="KW-0472">Membrane</keyword>
<dbReference type="PROSITE" id="PS50835">
    <property type="entry name" value="IG_LIKE"/>
    <property type="match status" value="1"/>
</dbReference>
<organism evidence="4 5">
    <name type="scientific">Hemibagrus guttatus</name>
    <dbReference type="NCBI Taxonomy" id="175788"/>
    <lineage>
        <taxon>Eukaryota</taxon>
        <taxon>Metazoa</taxon>
        <taxon>Chordata</taxon>
        <taxon>Craniata</taxon>
        <taxon>Vertebrata</taxon>
        <taxon>Euteleostomi</taxon>
        <taxon>Actinopterygii</taxon>
        <taxon>Neopterygii</taxon>
        <taxon>Teleostei</taxon>
        <taxon>Ostariophysi</taxon>
        <taxon>Siluriformes</taxon>
        <taxon>Bagridae</taxon>
        <taxon>Hemibagrus</taxon>
    </lineage>
</organism>
<proteinExistence type="predicted"/>
<keyword evidence="2" id="KW-1133">Transmembrane helix</keyword>
<evidence type="ECO:0000256" key="2">
    <source>
        <dbReference type="SAM" id="Phobius"/>
    </source>
</evidence>
<dbReference type="InterPro" id="IPR036179">
    <property type="entry name" value="Ig-like_dom_sf"/>
</dbReference>
<dbReference type="AlphaFoldDB" id="A0AAE0R8D2"/>
<evidence type="ECO:0000313" key="4">
    <source>
        <dbReference type="EMBL" id="KAK3545394.1"/>
    </source>
</evidence>